<dbReference type="InterPro" id="IPR036423">
    <property type="entry name" value="SOD-like_Cu/Zn_dom_sf"/>
</dbReference>
<feature type="signal peptide" evidence="3">
    <location>
        <begin position="1"/>
        <end position="19"/>
    </location>
</feature>
<keyword evidence="3" id="KW-0732">Signal</keyword>
<feature type="domain" description="Superoxide dismutase copper/zinc binding" evidence="4">
    <location>
        <begin position="39"/>
        <end position="163"/>
    </location>
</feature>
<dbReference type="InterPro" id="IPR001424">
    <property type="entry name" value="SOD_Cu_Zn_dom"/>
</dbReference>
<dbReference type="CDD" id="cd00305">
    <property type="entry name" value="Cu-Zn_Superoxide_Dismutase"/>
    <property type="match status" value="1"/>
</dbReference>
<evidence type="ECO:0000259" key="4">
    <source>
        <dbReference type="Pfam" id="PF00080"/>
    </source>
</evidence>
<dbReference type="Gene3D" id="2.60.40.200">
    <property type="entry name" value="Superoxide dismutase, copper/zinc binding domain"/>
    <property type="match status" value="1"/>
</dbReference>
<sequence>MYKYTFALLLIILSGNAFADENPTNKVEMYNTETNDSIGYIEIEPSKYGVIFIPNLHNIPTGYHGFHLHINPDCGDKGMNAGGHYDPDNTGKHEGPYANGHLGDLPVLYADNNGNITSPVLAPRITLNDLHNHSLMIHAGGDNYSDSPEKLGGGGARLACGIVK</sequence>
<keyword evidence="2" id="KW-0560">Oxidoreductase</keyword>
<accession>A0ABV9TBL7</accession>
<evidence type="ECO:0000256" key="1">
    <source>
        <dbReference type="ARBA" id="ARBA00010457"/>
    </source>
</evidence>
<dbReference type="PROSITE" id="PS00332">
    <property type="entry name" value="SOD_CU_ZN_2"/>
    <property type="match status" value="1"/>
</dbReference>
<evidence type="ECO:0000256" key="3">
    <source>
        <dbReference type="SAM" id="SignalP"/>
    </source>
</evidence>
<dbReference type="EMBL" id="JBHSJH010000002">
    <property type="protein sequence ID" value="MFC4892491.1"/>
    <property type="molecule type" value="Genomic_DNA"/>
</dbReference>
<name>A0ABV9TBL7_9GAMM</name>
<dbReference type="InterPro" id="IPR024134">
    <property type="entry name" value="SOD_Cu/Zn_/chaperone"/>
</dbReference>
<dbReference type="RefSeq" id="WP_119329872.1">
    <property type="nucleotide sequence ID" value="NZ_JBHSJH010000002.1"/>
</dbReference>
<dbReference type="PANTHER" id="PTHR10003">
    <property type="entry name" value="SUPEROXIDE DISMUTASE CU-ZN -RELATED"/>
    <property type="match status" value="1"/>
</dbReference>
<comment type="function">
    <text evidence="2">Destroys radicals which are normally produced within the cells and which are toxic to biological systems.</text>
</comment>
<protein>
    <recommendedName>
        <fullName evidence="2">Superoxide dismutase [Cu-Zn]</fullName>
        <ecNumber evidence="2">1.15.1.1</ecNumber>
    </recommendedName>
</protein>
<dbReference type="EC" id="1.15.1.1" evidence="2"/>
<reference evidence="6" key="1">
    <citation type="journal article" date="2019" name="Int. J. Syst. Evol. Microbiol.">
        <title>The Global Catalogue of Microorganisms (GCM) 10K type strain sequencing project: providing services to taxonomists for standard genome sequencing and annotation.</title>
        <authorList>
            <consortium name="The Broad Institute Genomics Platform"/>
            <consortium name="The Broad Institute Genome Sequencing Center for Infectious Disease"/>
            <person name="Wu L."/>
            <person name="Ma J."/>
        </authorList>
    </citation>
    <scope>NUCLEOTIDE SEQUENCE [LARGE SCALE GENOMIC DNA]</scope>
    <source>
        <strain evidence="6">CGMCC 1.13718</strain>
    </source>
</reference>
<comment type="similarity">
    <text evidence="1 2">Belongs to the Cu-Zn superoxide dismutase family.</text>
</comment>
<dbReference type="Proteomes" id="UP001595926">
    <property type="component" value="Unassembled WGS sequence"/>
</dbReference>
<keyword evidence="2" id="KW-0479">Metal-binding</keyword>
<evidence type="ECO:0000313" key="6">
    <source>
        <dbReference type="Proteomes" id="UP001595926"/>
    </source>
</evidence>
<keyword evidence="6" id="KW-1185">Reference proteome</keyword>
<comment type="cofactor">
    <cofactor evidence="2">
        <name>Cu cation</name>
        <dbReference type="ChEBI" id="CHEBI:23378"/>
    </cofactor>
    <text evidence="2">Binds 1 copper ion per subunit.</text>
</comment>
<dbReference type="PRINTS" id="PR00068">
    <property type="entry name" value="CUZNDISMTASE"/>
</dbReference>
<dbReference type="Pfam" id="PF00080">
    <property type="entry name" value="Sod_Cu"/>
    <property type="match status" value="1"/>
</dbReference>
<evidence type="ECO:0000313" key="5">
    <source>
        <dbReference type="EMBL" id="MFC4892491.1"/>
    </source>
</evidence>
<comment type="catalytic activity">
    <reaction evidence="2">
        <text>2 superoxide + 2 H(+) = H2O2 + O2</text>
        <dbReference type="Rhea" id="RHEA:20696"/>
        <dbReference type="ChEBI" id="CHEBI:15378"/>
        <dbReference type="ChEBI" id="CHEBI:15379"/>
        <dbReference type="ChEBI" id="CHEBI:16240"/>
        <dbReference type="ChEBI" id="CHEBI:18421"/>
        <dbReference type="EC" id="1.15.1.1"/>
    </reaction>
</comment>
<feature type="chain" id="PRO_5046752912" description="Superoxide dismutase [Cu-Zn]" evidence="3">
    <location>
        <begin position="20"/>
        <end position="164"/>
    </location>
</feature>
<dbReference type="SUPFAM" id="SSF49329">
    <property type="entry name" value="Cu,Zn superoxide dismutase-like"/>
    <property type="match status" value="1"/>
</dbReference>
<keyword evidence="2" id="KW-0862">Zinc</keyword>
<dbReference type="PROSITE" id="PS00087">
    <property type="entry name" value="SOD_CU_ZN_1"/>
    <property type="match status" value="1"/>
</dbReference>
<dbReference type="InterPro" id="IPR018152">
    <property type="entry name" value="SOD_Cu/Zn_BS"/>
</dbReference>
<keyword evidence="2" id="KW-0186">Copper</keyword>
<organism evidence="5 6">
    <name type="scientific">Pseudofrancisella aestuarii</name>
    <dbReference type="NCBI Taxonomy" id="2670347"/>
    <lineage>
        <taxon>Bacteria</taxon>
        <taxon>Pseudomonadati</taxon>
        <taxon>Pseudomonadota</taxon>
        <taxon>Gammaproteobacteria</taxon>
        <taxon>Thiotrichales</taxon>
        <taxon>Francisellaceae</taxon>
        <taxon>Pseudofrancisella</taxon>
    </lineage>
</organism>
<gene>
    <name evidence="5" type="ORF">ACFPDQ_05460</name>
</gene>
<comment type="caution">
    <text evidence="5">The sequence shown here is derived from an EMBL/GenBank/DDBJ whole genome shotgun (WGS) entry which is preliminary data.</text>
</comment>
<proteinExistence type="inferred from homology"/>
<comment type="cofactor">
    <cofactor evidence="2">
        <name>Zn(2+)</name>
        <dbReference type="ChEBI" id="CHEBI:29105"/>
    </cofactor>
    <text evidence="2">Binds 1 zinc ion per subunit.</text>
</comment>
<evidence type="ECO:0000256" key="2">
    <source>
        <dbReference type="RuleBase" id="RU000393"/>
    </source>
</evidence>